<keyword evidence="3 6" id="KW-0812">Transmembrane</keyword>
<reference evidence="7" key="1">
    <citation type="submission" date="2018-05" db="EMBL/GenBank/DDBJ databases">
        <authorList>
            <person name="Lanie J.A."/>
            <person name="Ng W.-L."/>
            <person name="Kazmierczak K.M."/>
            <person name="Andrzejewski T.M."/>
            <person name="Davidsen T.M."/>
            <person name="Wayne K.J."/>
            <person name="Tettelin H."/>
            <person name="Glass J.I."/>
            <person name="Rusch D."/>
            <person name="Podicherti R."/>
            <person name="Tsui H.-C.T."/>
            <person name="Winkler M.E."/>
        </authorList>
    </citation>
    <scope>NUCLEOTIDE SEQUENCE</scope>
</reference>
<comment type="subcellular location">
    <subcellularLocation>
        <location evidence="1">Membrane</location>
        <topology evidence="1">Multi-pass membrane protein</topology>
    </subcellularLocation>
</comment>
<name>A0A381TRT4_9ZZZZ</name>
<dbReference type="AlphaFoldDB" id="A0A381TRT4"/>
<dbReference type="NCBIfam" id="TIGR00785">
    <property type="entry name" value="dass"/>
    <property type="match status" value="1"/>
</dbReference>
<evidence type="ECO:0000256" key="6">
    <source>
        <dbReference type="SAM" id="Phobius"/>
    </source>
</evidence>
<evidence type="ECO:0000256" key="3">
    <source>
        <dbReference type="ARBA" id="ARBA00022692"/>
    </source>
</evidence>
<dbReference type="Pfam" id="PF00939">
    <property type="entry name" value="Na_sulph_symp"/>
    <property type="match status" value="1"/>
</dbReference>
<dbReference type="GO" id="GO:0005886">
    <property type="term" value="C:plasma membrane"/>
    <property type="evidence" value="ECO:0007669"/>
    <property type="project" value="TreeGrafter"/>
</dbReference>
<feature type="transmembrane region" description="Helical" evidence="6">
    <location>
        <begin position="336"/>
        <end position="354"/>
    </location>
</feature>
<evidence type="ECO:0000313" key="7">
    <source>
        <dbReference type="EMBL" id="SVA18544.1"/>
    </source>
</evidence>
<sequence>MQRVSDNLGFYLGLGSLALVLLMPTPEGLSPEGHRTAALFLLMGIWWATEAVPVAVTALVPLALFPIFGISDIQSAASPYANKIVYLFFGGFLIATAIQKWNLHKRIALIVLESVGSNGASLVGGFMLTAAFISMWVMNTSTTIMLLPIGLAVITVVKDTVTGLSEKQFNNFQLALLLGIAYGATIGGMSTLIGTGPNGMLAGFMSDNYNLDISFTDWMLVGVPLSATMLPICWFVLTKIIFPISFETSPETRSLLHDLKKDLGKFSGAEVRVFFIFVLTALAWLSRSALDNIPGLTYLSDAGIAMISALVLFLMPSGDSEKKGSLLDWKDAQENVPWGLLVLFGGGLSLANAVQSTGLAIWLGNLIPGGISIVLIVILVVTMIIFLTELTSNMATTATFLPVVAAIALQSNFDPLLVTAAVAIAASCAFMLPVATPPNAIVFGSGLIKVPQMARAGFLLNLVGIVLVSIVAVFLVPAILL</sequence>
<feature type="transmembrane region" description="Helical" evidence="6">
    <location>
        <begin position="263"/>
        <end position="284"/>
    </location>
</feature>
<dbReference type="InterPro" id="IPR031312">
    <property type="entry name" value="Na/sul_symport_CS"/>
</dbReference>
<evidence type="ECO:0000256" key="2">
    <source>
        <dbReference type="ARBA" id="ARBA00022448"/>
    </source>
</evidence>
<feature type="transmembrane region" description="Helical" evidence="6">
    <location>
        <begin position="296"/>
        <end position="315"/>
    </location>
</feature>
<feature type="transmembrane region" description="Helical" evidence="6">
    <location>
        <begin position="366"/>
        <end position="387"/>
    </location>
</feature>
<dbReference type="PANTHER" id="PTHR10283">
    <property type="entry name" value="SOLUTE CARRIER FAMILY 13 MEMBER"/>
    <property type="match status" value="1"/>
</dbReference>
<evidence type="ECO:0000256" key="4">
    <source>
        <dbReference type="ARBA" id="ARBA00022989"/>
    </source>
</evidence>
<accession>A0A381TRT4</accession>
<evidence type="ECO:0008006" key="8">
    <source>
        <dbReference type="Google" id="ProtNLM"/>
    </source>
</evidence>
<evidence type="ECO:0000256" key="5">
    <source>
        <dbReference type="ARBA" id="ARBA00023136"/>
    </source>
</evidence>
<feature type="transmembrane region" description="Helical" evidence="6">
    <location>
        <begin position="456"/>
        <end position="480"/>
    </location>
</feature>
<keyword evidence="2" id="KW-0813">Transport</keyword>
<evidence type="ECO:0000256" key="1">
    <source>
        <dbReference type="ARBA" id="ARBA00004141"/>
    </source>
</evidence>
<feature type="transmembrane region" description="Helical" evidence="6">
    <location>
        <begin position="394"/>
        <end position="410"/>
    </location>
</feature>
<organism evidence="7">
    <name type="scientific">marine metagenome</name>
    <dbReference type="NCBI Taxonomy" id="408172"/>
    <lineage>
        <taxon>unclassified sequences</taxon>
        <taxon>metagenomes</taxon>
        <taxon>ecological metagenomes</taxon>
    </lineage>
</organism>
<dbReference type="GO" id="GO:0015141">
    <property type="term" value="F:succinate transmembrane transporter activity"/>
    <property type="evidence" value="ECO:0007669"/>
    <property type="project" value="UniProtKB-ARBA"/>
</dbReference>
<feature type="transmembrane region" description="Helical" evidence="6">
    <location>
        <begin position="218"/>
        <end position="242"/>
    </location>
</feature>
<protein>
    <recommendedName>
        <fullName evidence="8">Citrate transporter-like domain-containing protein</fullName>
    </recommendedName>
</protein>
<dbReference type="EMBL" id="UINC01005026">
    <property type="protein sequence ID" value="SVA18544.1"/>
    <property type="molecule type" value="Genomic_DNA"/>
</dbReference>
<feature type="transmembrane region" description="Helical" evidence="6">
    <location>
        <begin position="37"/>
        <end position="64"/>
    </location>
</feature>
<dbReference type="PANTHER" id="PTHR10283:SF82">
    <property type="entry name" value="SOLUTE CARRIER FAMILY 13 MEMBER 2"/>
    <property type="match status" value="1"/>
</dbReference>
<feature type="transmembrane region" description="Helical" evidence="6">
    <location>
        <begin position="174"/>
        <end position="198"/>
    </location>
</feature>
<proteinExistence type="predicted"/>
<keyword evidence="5 6" id="KW-0472">Membrane</keyword>
<feature type="transmembrane region" description="Helical" evidence="6">
    <location>
        <begin position="416"/>
        <end position="435"/>
    </location>
</feature>
<feature type="transmembrane region" description="Helical" evidence="6">
    <location>
        <begin position="6"/>
        <end position="25"/>
    </location>
</feature>
<keyword evidence="4 6" id="KW-1133">Transmembrane helix</keyword>
<dbReference type="PROSITE" id="PS01271">
    <property type="entry name" value="NA_SULFATE"/>
    <property type="match status" value="1"/>
</dbReference>
<gene>
    <name evidence="7" type="ORF">METZ01_LOCUS71398</name>
</gene>
<feature type="transmembrane region" description="Helical" evidence="6">
    <location>
        <begin position="84"/>
        <end position="103"/>
    </location>
</feature>
<dbReference type="InterPro" id="IPR001898">
    <property type="entry name" value="SLC13A/DASS"/>
</dbReference>